<dbReference type="EMBL" id="JBBWWR010000020">
    <property type="protein sequence ID" value="KAK8940161.1"/>
    <property type="molecule type" value="Genomic_DNA"/>
</dbReference>
<evidence type="ECO:0000313" key="2">
    <source>
        <dbReference type="Proteomes" id="UP001412067"/>
    </source>
</evidence>
<protein>
    <recommendedName>
        <fullName evidence="3">Transmembrane protein</fullName>
    </recommendedName>
</protein>
<reference evidence="1 2" key="1">
    <citation type="journal article" date="2022" name="Nat. Plants">
        <title>Genomes of leafy and leafless Platanthera orchids illuminate the evolution of mycoheterotrophy.</title>
        <authorList>
            <person name="Li M.H."/>
            <person name="Liu K.W."/>
            <person name="Li Z."/>
            <person name="Lu H.C."/>
            <person name="Ye Q.L."/>
            <person name="Zhang D."/>
            <person name="Wang J.Y."/>
            <person name="Li Y.F."/>
            <person name="Zhong Z.M."/>
            <person name="Liu X."/>
            <person name="Yu X."/>
            <person name="Liu D.K."/>
            <person name="Tu X.D."/>
            <person name="Liu B."/>
            <person name="Hao Y."/>
            <person name="Liao X.Y."/>
            <person name="Jiang Y.T."/>
            <person name="Sun W.H."/>
            <person name="Chen J."/>
            <person name="Chen Y.Q."/>
            <person name="Ai Y."/>
            <person name="Zhai J.W."/>
            <person name="Wu S.S."/>
            <person name="Zhou Z."/>
            <person name="Hsiao Y.Y."/>
            <person name="Wu W.L."/>
            <person name="Chen Y.Y."/>
            <person name="Lin Y.F."/>
            <person name="Hsu J.L."/>
            <person name="Li C.Y."/>
            <person name="Wang Z.W."/>
            <person name="Zhao X."/>
            <person name="Zhong W.Y."/>
            <person name="Ma X.K."/>
            <person name="Ma L."/>
            <person name="Huang J."/>
            <person name="Chen G.Z."/>
            <person name="Huang M.Z."/>
            <person name="Huang L."/>
            <person name="Peng D.H."/>
            <person name="Luo Y.B."/>
            <person name="Zou S.Q."/>
            <person name="Chen S.P."/>
            <person name="Lan S."/>
            <person name="Tsai W.C."/>
            <person name="Van de Peer Y."/>
            <person name="Liu Z.J."/>
        </authorList>
    </citation>
    <scope>NUCLEOTIDE SEQUENCE [LARGE SCALE GENOMIC DNA]</scope>
    <source>
        <strain evidence="1">Lor288</strain>
    </source>
</reference>
<evidence type="ECO:0000313" key="1">
    <source>
        <dbReference type="EMBL" id="KAK8940161.1"/>
    </source>
</evidence>
<proteinExistence type="predicted"/>
<keyword evidence="2" id="KW-1185">Reference proteome</keyword>
<organism evidence="1 2">
    <name type="scientific">Platanthera guangdongensis</name>
    <dbReference type="NCBI Taxonomy" id="2320717"/>
    <lineage>
        <taxon>Eukaryota</taxon>
        <taxon>Viridiplantae</taxon>
        <taxon>Streptophyta</taxon>
        <taxon>Embryophyta</taxon>
        <taxon>Tracheophyta</taxon>
        <taxon>Spermatophyta</taxon>
        <taxon>Magnoliopsida</taxon>
        <taxon>Liliopsida</taxon>
        <taxon>Asparagales</taxon>
        <taxon>Orchidaceae</taxon>
        <taxon>Orchidoideae</taxon>
        <taxon>Orchideae</taxon>
        <taxon>Orchidinae</taxon>
        <taxon>Platanthera</taxon>
    </lineage>
</organism>
<sequence length="214" mass="24261">MRATFIFEYSSLFAQFLRRAISVFQLTWMFLLDMYRFIFSKKAISCLEKKFLYKGSARHSPPASSAKQPLPVAAPFRLRATLRRRCRHIPSPPLVFARPRKVLSSFFGARKVLPADLVQWCEFFFSFLLFCRAFLVRERCFLLICCSGAECELFFSDLISSWNRAVNLCDADLPLPPAGATLASAPPTSVSASPSLLCQASHRWELSSPPFPCV</sequence>
<evidence type="ECO:0008006" key="3">
    <source>
        <dbReference type="Google" id="ProtNLM"/>
    </source>
</evidence>
<accession>A0ABR2LGS4</accession>
<name>A0ABR2LGS4_9ASPA</name>
<gene>
    <name evidence="1" type="ORF">KSP40_PGU022499</name>
</gene>
<dbReference type="Proteomes" id="UP001412067">
    <property type="component" value="Unassembled WGS sequence"/>
</dbReference>
<comment type="caution">
    <text evidence="1">The sequence shown here is derived from an EMBL/GenBank/DDBJ whole genome shotgun (WGS) entry which is preliminary data.</text>
</comment>